<dbReference type="Proteomes" id="UP001231518">
    <property type="component" value="Chromosome 1"/>
</dbReference>
<dbReference type="EMBL" id="JARGEI010000001">
    <property type="protein sequence ID" value="KAJ8736962.1"/>
    <property type="molecule type" value="Genomic_DNA"/>
</dbReference>
<dbReference type="AlphaFoldDB" id="A0AAD8E1C5"/>
<evidence type="ECO:0000313" key="1">
    <source>
        <dbReference type="EMBL" id="KAJ8736962.1"/>
    </source>
</evidence>
<name>A0AAD8E1C5_MYTSE</name>
<keyword evidence="2" id="KW-1185">Reference proteome</keyword>
<gene>
    <name evidence="1" type="ORF">PYW07_000233</name>
</gene>
<protein>
    <recommendedName>
        <fullName evidence="3">Reverse transcriptase domain-containing protein</fullName>
    </recommendedName>
</protein>
<dbReference type="PANTHER" id="PTHR33332">
    <property type="entry name" value="REVERSE TRANSCRIPTASE DOMAIN-CONTAINING PROTEIN"/>
    <property type="match status" value="1"/>
</dbReference>
<evidence type="ECO:0000313" key="2">
    <source>
        <dbReference type="Proteomes" id="UP001231518"/>
    </source>
</evidence>
<comment type="caution">
    <text evidence="1">The sequence shown here is derived from an EMBL/GenBank/DDBJ whole genome shotgun (WGS) entry which is preliminary data.</text>
</comment>
<dbReference type="PRINTS" id="PR01345">
    <property type="entry name" value="CERVTRCPTASE"/>
</dbReference>
<evidence type="ECO:0008006" key="3">
    <source>
        <dbReference type="Google" id="ProtNLM"/>
    </source>
</evidence>
<reference evidence="1" key="1">
    <citation type="submission" date="2023-03" db="EMBL/GenBank/DDBJ databases">
        <title>Chromosome-level genomes of two armyworms, Mythimna separata and Mythimna loreyi, provide insights into the biosynthesis and reception of sex pheromones.</title>
        <authorList>
            <person name="Zhao H."/>
        </authorList>
    </citation>
    <scope>NUCLEOTIDE SEQUENCE</scope>
    <source>
        <strain evidence="1">BeijingLab</strain>
        <tissue evidence="1">Pupa</tissue>
    </source>
</reference>
<sequence length="297" mass="34598">MTAGTYGLTGFFYAYSLLLSSRSRSLIKPHKFYQGNQFQHDVYLMQEDIDRLITWCCHNKISLNNSKCSHIKFTRKVNPVNSAYQINGVNLCEVDVVRDLGVILDSKLTFVPHVENIISRSQRMLGFVIRNGKVFKSPLTKLVLYNSLVRSILEYCSVIWRPHYATHSLRIERIQKRFIRYLGYSKGRQFKYLSYHDRLGWYKMSSLEARRKVLDLRFAYKLLNNTIDCPQLVSKFSFRVPRVPPRKPITPLAPPLRRTVFGANSPIPRMCKLINERSDLVDVHADSISVFVKNLNM</sequence>
<accession>A0AAD8E1C5</accession>
<organism evidence="1 2">
    <name type="scientific">Mythimna separata</name>
    <name type="common">Oriental armyworm</name>
    <name type="synonym">Pseudaletia separata</name>
    <dbReference type="NCBI Taxonomy" id="271217"/>
    <lineage>
        <taxon>Eukaryota</taxon>
        <taxon>Metazoa</taxon>
        <taxon>Ecdysozoa</taxon>
        <taxon>Arthropoda</taxon>
        <taxon>Hexapoda</taxon>
        <taxon>Insecta</taxon>
        <taxon>Pterygota</taxon>
        <taxon>Neoptera</taxon>
        <taxon>Endopterygota</taxon>
        <taxon>Lepidoptera</taxon>
        <taxon>Glossata</taxon>
        <taxon>Ditrysia</taxon>
        <taxon>Noctuoidea</taxon>
        <taxon>Noctuidae</taxon>
        <taxon>Noctuinae</taxon>
        <taxon>Hadenini</taxon>
        <taxon>Mythimna</taxon>
    </lineage>
</organism>
<proteinExistence type="predicted"/>